<dbReference type="Proteomes" id="UP000597762">
    <property type="component" value="Unassembled WGS sequence"/>
</dbReference>
<evidence type="ECO:0000259" key="1">
    <source>
        <dbReference type="Pfam" id="PF23319"/>
    </source>
</evidence>
<protein>
    <submittedName>
        <fullName evidence="5">Uncharacterized protein</fullName>
    </submittedName>
</protein>
<feature type="domain" description="DAAF9 CobW C-like" evidence="1">
    <location>
        <begin position="674"/>
        <end position="709"/>
    </location>
</feature>
<dbReference type="AlphaFoldDB" id="A0A812CR69"/>
<evidence type="ECO:0000259" key="4">
    <source>
        <dbReference type="Pfam" id="PF26246"/>
    </source>
</evidence>
<feature type="domain" description="DAAF9" evidence="3">
    <location>
        <begin position="466"/>
        <end position="671"/>
    </location>
</feature>
<dbReference type="OrthoDB" id="72033at2759"/>
<comment type="caution">
    <text evidence="5">The sequence shown here is derived from an EMBL/GenBank/DDBJ whole genome shotgun (WGS) entry which is preliminary data.</text>
</comment>
<evidence type="ECO:0000259" key="3">
    <source>
        <dbReference type="Pfam" id="PF25204"/>
    </source>
</evidence>
<proteinExistence type="predicted"/>
<dbReference type="InterPro" id="IPR058844">
    <property type="entry name" value="PB_DAAF9"/>
</dbReference>
<dbReference type="Pfam" id="PF23319">
    <property type="entry name" value="CobW_C_DAAF9"/>
    <property type="match status" value="1"/>
</dbReference>
<dbReference type="Pfam" id="PF25204">
    <property type="entry name" value="DAAF9_2"/>
    <property type="match status" value="1"/>
</dbReference>
<gene>
    <name evidence="5" type="ORF">SPHA_40666</name>
</gene>
<sequence>MKKMHRPDSKCCSVFDISKDLLPLYEVVDLAYLEILVTKHLSSFGNHWDTMMALTSLDHGKLNSTQDGSSRPFVLFGINASKKSIQNLSTVNAGTLGNSGENGKPAILMVCQVVSPCFPVSCCRTYFFQNEPFIYNEKPQEAEEKAREILQENKTSLNDENLKKHLDRRDNILFVLESMSTSKTKLNKLSSGSDMKKIQMSIWDIPCKERKCNSTYGSLAFGETFVLSSIKTEDANDGNNCRNNEVLVITSNIPRYHCWRTIPVGDNIEETCKTLMLTDDFGKLLFDSSTVDIIVRNKQCNFSSTGHLYVFEKGIIILRSLQDPICLPNSRTISLETYYKDAFSSLALLFHGKCITTDQANVLPTNFANSAGNLVIVFKPETKARRVFFSQLLHYWRKSGQVTHVDEVEPELQEIYNHLSNCFFFRLSGQHSIYEILVQSNLLPVLLKKWPKWSTATEETDNKVIITIISGIRGSHKEKVSKVLSSLSKEHNRWMILNDSLEETRSFDDVKLQNYLSTSIMAQRKNFHETEGHPDKELRVIIIVPGYAETMDVVRAILTHPNSQIREQIKIGAVTVCVNPDNCFLENRFIFPILMNQCATGWVNNVLFITSRNNDNLLNEIQLLIRSANPQVSFLRAHKGKFQSYDFDLILSDTAFDSPALCRARNLLYPNCGFPFHKNVYNVRGQVLFSGDKQMSMFHYITLSNQLDVEIATLVPTPPKPSPQKEKLSARYFVIFSGCHLDKGDLKTWLRPCFKNIPEKKSLLNRKDLSAQIIKKVQDKHRLDSLPAGWYYNGQQYVCLTGERSTQHPYLDEFLDKYTETTNAEINKFNAEIDKEQKRFVFL</sequence>
<feature type="domain" description="DAAF9 PH" evidence="4">
    <location>
        <begin position="282"/>
        <end position="400"/>
    </location>
</feature>
<reference evidence="5" key="1">
    <citation type="submission" date="2021-01" db="EMBL/GenBank/DDBJ databases">
        <authorList>
            <person name="Li R."/>
            <person name="Bekaert M."/>
        </authorList>
    </citation>
    <scope>NUCLEOTIDE SEQUENCE</scope>
    <source>
        <strain evidence="5">Farmed</strain>
    </source>
</reference>
<dbReference type="EMBL" id="CAHIKZ030001926">
    <property type="protein sequence ID" value="CAE1277452.1"/>
    <property type="molecule type" value="Genomic_DNA"/>
</dbReference>
<dbReference type="PANTHER" id="PTHR33664:SF1">
    <property type="entry name" value="DYNEIN AXONEMAL ASSEMBLY FACTOR 9"/>
    <property type="match status" value="1"/>
</dbReference>
<dbReference type="InterPro" id="IPR056414">
    <property type="entry name" value="DAAF9_CobW_C"/>
</dbReference>
<keyword evidence="6" id="KW-1185">Reference proteome</keyword>
<dbReference type="PANTHER" id="PTHR33664">
    <property type="entry name" value="RCG26366"/>
    <property type="match status" value="1"/>
</dbReference>
<dbReference type="Pfam" id="PF26246">
    <property type="entry name" value="PH_DAAF9"/>
    <property type="match status" value="1"/>
</dbReference>
<organism evidence="5 6">
    <name type="scientific">Acanthosepion pharaonis</name>
    <name type="common">Pharaoh cuttlefish</name>
    <name type="synonym">Sepia pharaonis</name>
    <dbReference type="NCBI Taxonomy" id="158019"/>
    <lineage>
        <taxon>Eukaryota</taxon>
        <taxon>Metazoa</taxon>
        <taxon>Spiralia</taxon>
        <taxon>Lophotrochozoa</taxon>
        <taxon>Mollusca</taxon>
        <taxon>Cephalopoda</taxon>
        <taxon>Coleoidea</taxon>
        <taxon>Decapodiformes</taxon>
        <taxon>Sepiida</taxon>
        <taxon>Sepiina</taxon>
        <taxon>Sepiidae</taxon>
        <taxon>Acanthosepion</taxon>
    </lineage>
</organism>
<accession>A0A812CR69</accession>
<dbReference type="InterPro" id="IPR057478">
    <property type="entry name" value="DAAF9_2"/>
</dbReference>
<dbReference type="InterPro" id="IPR058843">
    <property type="entry name" value="PH_DAAF9"/>
</dbReference>
<name>A0A812CR69_ACAPH</name>
<evidence type="ECO:0000313" key="6">
    <source>
        <dbReference type="Proteomes" id="UP000597762"/>
    </source>
</evidence>
<feature type="domain" description="DAAF9 pita-bread-like" evidence="2">
    <location>
        <begin position="68"/>
        <end position="147"/>
    </location>
</feature>
<dbReference type="Pfam" id="PF25203">
    <property type="entry name" value="PB_DAAF9"/>
    <property type="match status" value="1"/>
</dbReference>
<evidence type="ECO:0000313" key="5">
    <source>
        <dbReference type="EMBL" id="CAE1277452.1"/>
    </source>
</evidence>
<dbReference type="InterPro" id="IPR040342">
    <property type="entry name" value="DNAAF9"/>
</dbReference>
<evidence type="ECO:0000259" key="2">
    <source>
        <dbReference type="Pfam" id="PF25203"/>
    </source>
</evidence>